<dbReference type="Proteomes" id="UP001057522">
    <property type="component" value="Unassembled WGS sequence"/>
</dbReference>
<dbReference type="GO" id="GO:0032259">
    <property type="term" value="P:methylation"/>
    <property type="evidence" value="ECO:0007669"/>
    <property type="project" value="UniProtKB-KW"/>
</dbReference>
<dbReference type="SUPFAM" id="SSF53335">
    <property type="entry name" value="S-adenosyl-L-methionine-dependent methyltransferases"/>
    <property type="match status" value="1"/>
</dbReference>
<dbReference type="RefSeq" id="WP_250604544.1">
    <property type="nucleotide sequence ID" value="NZ_JAMOKX010000005.1"/>
</dbReference>
<accession>A0ABT0TWN7</accession>
<keyword evidence="2" id="KW-1185">Reference proteome</keyword>
<organism evidence="1 2">
    <name type="scientific">Helicobacter colisuis</name>
    <dbReference type="NCBI Taxonomy" id="2949739"/>
    <lineage>
        <taxon>Bacteria</taxon>
        <taxon>Pseudomonadati</taxon>
        <taxon>Campylobacterota</taxon>
        <taxon>Epsilonproteobacteria</taxon>
        <taxon>Campylobacterales</taxon>
        <taxon>Helicobacteraceae</taxon>
        <taxon>Helicobacter</taxon>
    </lineage>
</organism>
<dbReference type="GO" id="GO:0008168">
    <property type="term" value="F:methyltransferase activity"/>
    <property type="evidence" value="ECO:0007669"/>
    <property type="project" value="UniProtKB-KW"/>
</dbReference>
<reference evidence="1" key="1">
    <citation type="submission" date="2022-06" db="EMBL/GenBank/DDBJ databases">
        <title>Helicobacter colisuis sp. nov.</title>
        <authorList>
            <person name="Papic B."/>
            <person name="Gruntar I."/>
        </authorList>
    </citation>
    <scope>NUCLEOTIDE SEQUENCE</scope>
    <source>
        <strain evidence="1">11154-15</strain>
    </source>
</reference>
<sequence>MNTRDIEKYTKDYLSDECDFERYMVVFRRNKILEILQKYQPDNVLEIGCGMNSIFSYYNNFKKAFIVEPSATFIHKAKEELQGKNIVFLNDFMENRVEIFENNQIDFIILSSLLHEVKEPKVFLRNILNAVKQDTIIHINVPNSESFHLLWAYESGLIEKIGKLSDRAKKLQQHNTFSLRSLEELVSCLDDTLNVQLLEKGSYFVKPFNHFKMSLCLQENILNDQLLEGLEKMIKYIPEFGAEIFVNIKKC</sequence>
<dbReference type="CDD" id="cd02440">
    <property type="entry name" value="AdoMet_MTases"/>
    <property type="match status" value="1"/>
</dbReference>
<gene>
    <name evidence="1" type="ORF">NCR95_06250</name>
</gene>
<name>A0ABT0TWN7_9HELI</name>
<protein>
    <submittedName>
        <fullName evidence="1">Class I SAM-dependent methyltransferase</fullName>
    </submittedName>
</protein>
<comment type="caution">
    <text evidence="1">The sequence shown here is derived from an EMBL/GenBank/DDBJ whole genome shotgun (WGS) entry which is preliminary data.</text>
</comment>
<proteinExistence type="predicted"/>
<dbReference type="EMBL" id="JAMOKX010000005">
    <property type="protein sequence ID" value="MCL9819762.1"/>
    <property type="molecule type" value="Genomic_DNA"/>
</dbReference>
<dbReference type="PANTHER" id="PTHR43861">
    <property type="entry name" value="TRANS-ACONITATE 2-METHYLTRANSFERASE-RELATED"/>
    <property type="match status" value="1"/>
</dbReference>
<keyword evidence="1" id="KW-0808">Transferase</keyword>
<dbReference type="InterPro" id="IPR029063">
    <property type="entry name" value="SAM-dependent_MTases_sf"/>
</dbReference>
<keyword evidence="1" id="KW-0489">Methyltransferase</keyword>
<evidence type="ECO:0000313" key="2">
    <source>
        <dbReference type="Proteomes" id="UP001057522"/>
    </source>
</evidence>
<dbReference type="Gene3D" id="3.40.50.150">
    <property type="entry name" value="Vaccinia Virus protein VP39"/>
    <property type="match status" value="1"/>
</dbReference>
<dbReference type="Pfam" id="PF13489">
    <property type="entry name" value="Methyltransf_23"/>
    <property type="match status" value="1"/>
</dbReference>
<evidence type="ECO:0000313" key="1">
    <source>
        <dbReference type="EMBL" id="MCL9819762.1"/>
    </source>
</evidence>